<organism evidence="2 3">
    <name type="scientific">Haemaphysalis longicornis</name>
    <name type="common">Bush tick</name>
    <dbReference type="NCBI Taxonomy" id="44386"/>
    <lineage>
        <taxon>Eukaryota</taxon>
        <taxon>Metazoa</taxon>
        <taxon>Ecdysozoa</taxon>
        <taxon>Arthropoda</taxon>
        <taxon>Chelicerata</taxon>
        <taxon>Arachnida</taxon>
        <taxon>Acari</taxon>
        <taxon>Parasitiformes</taxon>
        <taxon>Ixodida</taxon>
        <taxon>Ixodoidea</taxon>
        <taxon>Ixodidae</taxon>
        <taxon>Haemaphysalinae</taxon>
        <taxon>Haemaphysalis</taxon>
    </lineage>
</organism>
<dbReference type="InterPro" id="IPR036691">
    <property type="entry name" value="Endo/exonu/phosph_ase_sf"/>
</dbReference>
<dbReference type="SUPFAM" id="SSF56219">
    <property type="entry name" value="DNase I-like"/>
    <property type="match status" value="1"/>
</dbReference>
<evidence type="ECO:0000313" key="3">
    <source>
        <dbReference type="Proteomes" id="UP000821853"/>
    </source>
</evidence>
<dbReference type="GO" id="GO:0003824">
    <property type="term" value="F:catalytic activity"/>
    <property type="evidence" value="ECO:0007669"/>
    <property type="project" value="InterPro"/>
</dbReference>
<protein>
    <recommendedName>
        <fullName evidence="1">Endonuclease/exonuclease/phosphatase domain-containing protein</fullName>
    </recommendedName>
</protein>
<evidence type="ECO:0000313" key="2">
    <source>
        <dbReference type="EMBL" id="KAH9371721.1"/>
    </source>
</evidence>
<keyword evidence="3" id="KW-1185">Reference proteome</keyword>
<dbReference type="EMBL" id="JABSTR010000005">
    <property type="protein sequence ID" value="KAH9371721.1"/>
    <property type="molecule type" value="Genomic_DNA"/>
</dbReference>
<accession>A0A9J6GAG0</accession>
<dbReference type="Pfam" id="PF14529">
    <property type="entry name" value="Exo_endo_phos_2"/>
    <property type="match status" value="1"/>
</dbReference>
<dbReference type="VEuPathDB" id="VectorBase:HLOH_047303"/>
<dbReference type="InterPro" id="IPR005135">
    <property type="entry name" value="Endo/exonuclease/phosphatase"/>
</dbReference>
<dbReference type="AlphaFoldDB" id="A0A9J6GAG0"/>
<feature type="domain" description="Endonuclease/exonuclease/phosphatase" evidence="1">
    <location>
        <begin position="108"/>
        <end position="219"/>
    </location>
</feature>
<dbReference type="Gene3D" id="3.60.10.10">
    <property type="entry name" value="Endonuclease/exonuclease/phosphatase"/>
    <property type="match status" value="1"/>
</dbReference>
<reference evidence="2 3" key="1">
    <citation type="journal article" date="2020" name="Cell">
        <title>Large-Scale Comparative Analyses of Tick Genomes Elucidate Their Genetic Diversity and Vector Capacities.</title>
        <authorList>
            <consortium name="Tick Genome and Microbiome Consortium (TIGMIC)"/>
            <person name="Jia N."/>
            <person name="Wang J."/>
            <person name="Shi W."/>
            <person name="Du L."/>
            <person name="Sun Y."/>
            <person name="Zhan W."/>
            <person name="Jiang J.F."/>
            <person name="Wang Q."/>
            <person name="Zhang B."/>
            <person name="Ji P."/>
            <person name="Bell-Sakyi L."/>
            <person name="Cui X.M."/>
            <person name="Yuan T.T."/>
            <person name="Jiang B.G."/>
            <person name="Yang W.F."/>
            <person name="Lam T.T."/>
            <person name="Chang Q.C."/>
            <person name="Ding S.J."/>
            <person name="Wang X.J."/>
            <person name="Zhu J.G."/>
            <person name="Ruan X.D."/>
            <person name="Zhao L."/>
            <person name="Wei J.T."/>
            <person name="Ye R.Z."/>
            <person name="Que T.C."/>
            <person name="Du C.H."/>
            <person name="Zhou Y.H."/>
            <person name="Cheng J.X."/>
            <person name="Dai P.F."/>
            <person name="Guo W.B."/>
            <person name="Han X.H."/>
            <person name="Huang E.J."/>
            <person name="Li L.F."/>
            <person name="Wei W."/>
            <person name="Gao Y.C."/>
            <person name="Liu J.Z."/>
            <person name="Shao H.Z."/>
            <person name="Wang X."/>
            <person name="Wang C.C."/>
            <person name="Yang T.C."/>
            <person name="Huo Q.B."/>
            <person name="Li W."/>
            <person name="Chen H.Y."/>
            <person name="Chen S.E."/>
            <person name="Zhou L.G."/>
            <person name="Ni X.B."/>
            <person name="Tian J.H."/>
            <person name="Sheng Y."/>
            <person name="Liu T."/>
            <person name="Pan Y.S."/>
            <person name="Xia L.Y."/>
            <person name="Li J."/>
            <person name="Zhao F."/>
            <person name="Cao W.C."/>
        </authorList>
    </citation>
    <scope>NUCLEOTIDE SEQUENCE [LARGE SCALE GENOMIC DNA]</scope>
    <source>
        <strain evidence="2">HaeL-2018</strain>
    </source>
</reference>
<sequence>MNSLNPLIIWQWNCRGLRKKLNSLKAYIKAHDNPPEIILLQEAYHVPAVSGYNTYHTGDPEDPHSINLVTLIAKHLTYMALDTSHFNTPYFHTHGILVKPNLRSSATLRVVNVYHHPRKATPPLKALFTRSRDPHQDSLILGDFNCHHTMWGYSSILPQGRKLVDAFLQGRYSLLNDTSYPTRIGNSVERDTNPELAFYQGTLTPLWGHLHENLGSDHASFNHSPLS</sequence>
<dbReference type="Proteomes" id="UP000821853">
    <property type="component" value="Chromosome 3"/>
</dbReference>
<gene>
    <name evidence="2" type="ORF">HPB48_006497</name>
</gene>
<comment type="caution">
    <text evidence="2">The sequence shown here is derived from an EMBL/GenBank/DDBJ whole genome shotgun (WGS) entry which is preliminary data.</text>
</comment>
<dbReference type="OrthoDB" id="6538096at2759"/>
<proteinExistence type="predicted"/>
<name>A0A9J6GAG0_HAELO</name>
<evidence type="ECO:0000259" key="1">
    <source>
        <dbReference type="Pfam" id="PF14529"/>
    </source>
</evidence>